<evidence type="ECO:0000313" key="1">
    <source>
        <dbReference type="EMBL" id="AJE34253.1"/>
    </source>
</evidence>
<dbReference type="GO" id="GO:0016747">
    <property type="term" value="F:acyltransferase activity, transferring groups other than amino-acyl groups"/>
    <property type="evidence" value="ECO:0007669"/>
    <property type="project" value="TreeGrafter"/>
</dbReference>
<protein>
    <submittedName>
        <fullName evidence="1">PS1 protein</fullName>
    </submittedName>
</protein>
<dbReference type="InterPro" id="IPR029058">
    <property type="entry name" value="AB_hydrolase_fold"/>
</dbReference>
<dbReference type="SUPFAM" id="SSF53474">
    <property type="entry name" value="alpha/beta-Hydrolases"/>
    <property type="match status" value="1"/>
</dbReference>
<dbReference type="PANTHER" id="PTHR48098">
    <property type="entry name" value="ENTEROCHELIN ESTERASE-RELATED"/>
    <property type="match status" value="1"/>
</dbReference>
<sequence>MSVITGARSVSRRIIAALVAFATALTVMVAGGVGTAHADNRGWLRPDATGHCEWDPVQYWVQRCDVWSPSTGANITVQVQPAARGGNAGFYLLDGLRATNHANAWTVDVNAPALYVDSNITLVMPVGGAGSFYADWEHPATYDLNNPVTYQWETFLTSELPGYLAQHFGVAPDNNSIAGLSMGGTAALNIAAKHPGQFRQALSWSGYLTQTMPGMQTLMRVALLDAGGFNVNAMYGTVINPRRFENDPFLNMEGLRGKDVYISAATGFWGPEDANYPMNLKLSATPLEMLAGVSTRLWEVKARATGLNVTADYPLTGIHNWNQFGYQLHKTKPRVLDVMNAW</sequence>
<dbReference type="PANTHER" id="PTHR48098:SF1">
    <property type="entry name" value="DIACYLGLYCEROL ACYLTRANSFERASE_MYCOLYLTRANSFERASE AG85A"/>
    <property type="match status" value="1"/>
</dbReference>
<dbReference type="EMBL" id="CP005286">
    <property type="protein sequence ID" value="AJE34253.1"/>
    <property type="molecule type" value="Genomic_DNA"/>
</dbReference>
<keyword evidence="2" id="KW-1185">Reference proteome</keyword>
<dbReference type="HOGENOM" id="CLU_026624_3_1_11"/>
<dbReference type="STRING" id="1223515.B842_12040"/>
<dbReference type="Pfam" id="PF00756">
    <property type="entry name" value="Esterase"/>
    <property type="match status" value="1"/>
</dbReference>
<gene>
    <name evidence="1" type="ORF">B842_12040</name>
</gene>
<name>A0A0B5DDD4_9CORY</name>
<organism evidence="1 2">
    <name type="scientific">Corynebacterium humireducens NBRC 106098 = DSM 45392</name>
    <dbReference type="NCBI Taxonomy" id="1223515"/>
    <lineage>
        <taxon>Bacteria</taxon>
        <taxon>Bacillati</taxon>
        <taxon>Actinomycetota</taxon>
        <taxon>Actinomycetes</taxon>
        <taxon>Mycobacteriales</taxon>
        <taxon>Corynebacteriaceae</taxon>
        <taxon>Corynebacterium</taxon>
    </lineage>
</organism>
<evidence type="ECO:0000313" key="2">
    <source>
        <dbReference type="Proteomes" id="UP000031524"/>
    </source>
</evidence>
<dbReference type="InterPro" id="IPR050583">
    <property type="entry name" value="Mycobacterial_A85_antigen"/>
</dbReference>
<reference evidence="1 2" key="1">
    <citation type="submission" date="2013-04" db="EMBL/GenBank/DDBJ databases">
        <title>Complete genome sequence of Corynebacterium humireducens DSM 45392(T), isolated from a wastewater-fed microbial fuel cell.</title>
        <authorList>
            <person name="Ruckert C."/>
            <person name="Albersmeier A."/>
            <person name="Kalinowski J."/>
        </authorList>
    </citation>
    <scope>NUCLEOTIDE SEQUENCE [LARGE SCALE GENOMIC DNA]</scope>
    <source>
        <strain evidence="2">MFC-5</strain>
    </source>
</reference>
<proteinExistence type="predicted"/>
<dbReference type="KEGG" id="chm:B842_12040"/>
<dbReference type="Proteomes" id="UP000031524">
    <property type="component" value="Chromosome"/>
</dbReference>
<dbReference type="AlphaFoldDB" id="A0A0B5DDD4"/>
<accession>A0A0B5DDD4</accession>
<dbReference type="Gene3D" id="3.40.50.1820">
    <property type="entry name" value="alpha/beta hydrolase"/>
    <property type="match status" value="1"/>
</dbReference>
<dbReference type="InterPro" id="IPR000801">
    <property type="entry name" value="Esterase-like"/>
</dbReference>
<dbReference type="RefSeq" id="WP_040086945.1">
    <property type="nucleotide sequence ID" value="NZ_BCSU01000014.1"/>
</dbReference>
<dbReference type="OrthoDB" id="4366784at2"/>